<dbReference type="OMA" id="GAMLEHP"/>
<feature type="compositionally biased region" description="Basic residues" evidence="1">
    <location>
        <begin position="302"/>
        <end position="313"/>
    </location>
</feature>
<dbReference type="InParanoid" id="E9AE00"/>
<keyword evidence="3" id="KW-1185">Reference proteome</keyword>
<proteinExistence type="predicted"/>
<evidence type="ECO:0000256" key="1">
    <source>
        <dbReference type="SAM" id="MobiDB-lite"/>
    </source>
</evidence>
<feature type="region of interest" description="Disordered" evidence="1">
    <location>
        <begin position="447"/>
        <end position="468"/>
    </location>
</feature>
<feature type="region of interest" description="Disordered" evidence="1">
    <location>
        <begin position="138"/>
        <end position="267"/>
    </location>
</feature>
<protein>
    <submittedName>
        <fullName evidence="2">Uncharacterized protein</fullName>
    </submittedName>
</protein>
<dbReference type="EMBL" id="FR796425">
    <property type="protein sequence ID" value="CBZ12479.1"/>
    <property type="molecule type" value="Genomic_DNA"/>
</dbReference>
<reference evidence="2 3" key="1">
    <citation type="journal article" date="2005" name="Science">
        <title>The genome of the kinetoplastid parasite, Leishmania major.</title>
        <authorList>
            <person name="Ivens A.C."/>
            <person name="Peacock C.S."/>
            <person name="Worthey E.A."/>
            <person name="Murphy L."/>
            <person name="Aggarwal G."/>
            <person name="Berriman M."/>
            <person name="Sisk E."/>
            <person name="Rajandream M.A."/>
            <person name="Adlem E."/>
            <person name="Aert R."/>
            <person name="Anupama A."/>
            <person name="Apostolou Z."/>
            <person name="Attipoe P."/>
            <person name="Bason N."/>
            <person name="Bauser C."/>
            <person name="Beck A."/>
            <person name="Beverley S.M."/>
            <person name="Bianchettin G."/>
            <person name="Borzym K."/>
            <person name="Bothe G."/>
            <person name="Bruschi C.V."/>
            <person name="Collins M."/>
            <person name="Cadag E."/>
            <person name="Ciarloni L."/>
            <person name="Clayton C."/>
            <person name="Coulson R.M."/>
            <person name="Cronin A."/>
            <person name="Cruz A.K."/>
            <person name="Davies R.M."/>
            <person name="De Gaudenzi J."/>
            <person name="Dobson D.E."/>
            <person name="Duesterhoeft A."/>
            <person name="Fazelina G."/>
            <person name="Fosker N."/>
            <person name="Frasch A.C."/>
            <person name="Fraser A."/>
            <person name="Fuchs M."/>
            <person name="Gabel C."/>
            <person name="Goble A."/>
            <person name="Goffeau A."/>
            <person name="Harris D."/>
            <person name="Hertz-Fowler C."/>
            <person name="Hilbert H."/>
            <person name="Horn D."/>
            <person name="Huang Y."/>
            <person name="Klages S."/>
            <person name="Knights A."/>
            <person name="Kube M."/>
            <person name="Larke N."/>
            <person name="Litvin L."/>
            <person name="Lord A."/>
            <person name="Louie T."/>
            <person name="Marra M."/>
            <person name="Masuy D."/>
            <person name="Matthews K."/>
            <person name="Michaeli S."/>
            <person name="Mottram J.C."/>
            <person name="Muller-Auer S."/>
            <person name="Munden H."/>
            <person name="Nelson S."/>
            <person name="Norbertczak H."/>
            <person name="Oliver K."/>
            <person name="O'neil S."/>
            <person name="Pentony M."/>
            <person name="Pohl T.M."/>
            <person name="Price C."/>
            <person name="Purnelle B."/>
            <person name="Quail M.A."/>
            <person name="Rabbinowitsch E."/>
            <person name="Reinhardt R."/>
            <person name="Rieger M."/>
            <person name="Rinta J."/>
            <person name="Robben J."/>
            <person name="Robertson L."/>
            <person name="Ruiz J.C."/>
            <person name="Rutter S."/>
            <person name="Saunders D."/>
            <person name="Schafer M."/>
            <person name="Schein J."/>
            <person name="Schwartz D.C."/>
            <person name="Seeger K."/>
            <person name="Seyler A."/>
            <person name="Sharp S."/>
            <person name="Shin H."/>
            <person name="Sivam D."/>
            <person name="Squares R."/>
            <person name="Squares S."/>
            <person name="Tosato V."/>
            <person name="Vogt C."/>
            <person name="Volckaert G."/>
            <person name="Wambutt R."/>
            <person name="Warren T."/>
            <person name="Wedler H."/>
            <person name="Woodward J."/>
            <person name="Zhou S."/>
            <person name="Zimmermann W."/>
            <person name="Smith D.F."/>
            <person name="Blackwell J.M."/>
            <person name="Stuart K.D."/>
            <person name="Barrell B."/>
            <person name="Myler P.J."/>
        </authorList>
    </citation>
    <scope>NUCLEOTIDE SEQUENCE [LARGE SCALE GENOMIC DNA]</scope>
    <source>
        <strain evidence="3">MHOM/IL/81/Friedlin</strain>
    </source>
</reference>
<dbReference type="VEuPathDB" id="TriTrypDB:LMJLV39_290020800"/>
<dbReference type="GeneID" id="12981002"/>
<feature type="region of interest" description="Disordered" evidence="1">
    <location>
        <begin position="779"/>
        <end position="813"/>
    </location>
</feature>
<accession>E9AE00</accession>
<dbReference type="eggNOG" id="ENOG502SKE7">
    <property type="taxonomic scope" value="Eukaryota"/>
</dbReference>
<feature type="compositionally biased region" description="Low complexity" evidence="1">
    <location>
        <begin position="197"/>
        <end position="210"/>
    </location>
</feature>
<feature type="compositionally biased region" description="Polar residues" evidence="1">
    <location>
        <begin position="51"/>
        <end position="61"/>
    </location>
</feature>
<dbReference type="RefSeq" id="XP_003722221.1">
    <property type="nucleotide sequence ID" value="XM_003722173.1"/>
</dbReference>
<dbReference type="VEuPathDB" id="TriTrypDB:LmjF.29.1410"/>
<feature type="region of interest" description="Disordered" evidence="1">
    <location>
        <begin position="1"/>
        <end position="66"/>
    </location>
</feature>
<feature type="region of interest" description="Disordered" evidence="1">
    <location>
        <begin position="572"/>
        <end position="593"/>
    </location>
</feature>
<feature type="compositionally biased region" description="Low complexity" evidence="1">
    <location>
        <begin position="447"/>
        <end position="456"/>
    </location>
</feature>
<dbReference type="VEuPathDB" id="TriTrypDB:LMJFC_290022200"/>
<reference evidence="2 3" key="2">
    <citation type="journal article" date="2011" name="Genome Res.">
        <title>Chromosome and gene copy number variation allow major structural change between species and strains of Leishmania.</title>
        <authorList>
            <person name="Rogers M.B."/>
            <person name="Hilley J.D."/>
            <person name="Dickens N.J."/>
            <person name="Wilkes J."/>
            <person name="Bates P.A."/>
            <person name="Depledge D.P."/>
            <person name="Harris D."/>
            <person name="Her Y."/>
            <person name="Herzyk P."/>
            <person name="Imamura H."/>
            <person name="Otto T.D."/>
            <person name="Sanders M."/>
            <person name="Seeger K."/>
            <person name="Dujardin J.C."/>
            <person name="Berriman M."/>
            <person name="Smith D.F."/>
            <person name="Hertz-Fowler C."/>
            <person name="Mottram J.C."/>
        </authorList>
    </citation>
    <scope>NUCLEOTIDE SEQUENCE [LARGE SCALE GENOMIC DNA]</scope>
    <source>
        <strain evidence="3">MHOM/IL/81/Friedlin</strain>
    </source>
</reference>
<organism evidence="2 3">
    <name type="scientific">Leishmania major</name>
    <dbReference type="NCBI Taxonomy" id="5664"/>
    <lineage>
        <taxon>Eukaryota</taxon>
        <taxon>Discoba</taxon>
        <taxon>Euglenozoa</taxon>
        <taxon>Kinetoplastea</taxon>
        <taxon>Metakinetoplastina</taxon>
        <taxon>Trypanosomatida</taxon>
        <taxon>Trypanosomatidae</taxon>
        <taxon>Leishmaniinae</taxon>
        <taxon>Leishmania</taxon>
    </lineage>
</organism>
<gene>
    <name evidence="2" type="ORF">LMJF_29_1410</name>
</gene>
<evidence type="ECO:0000313" key="2">
    <source>
        <dbReference type="EMBL" id="CBZ12479.1"/>
    </source>
</evidence>
<sequence>MPATDSGASEGNHLLGLLSPHPPALSRPLDTEEVNGGCDGGLQVPPPCLSSRPQRSPSWLISTKDGTEGKSRVDSCVMVCDTQHLPQSDSECFSTSSSTCYRSAYSVNASRNMLEMLPFIDPFVKCVKMPSACIRAGPTRLRGRRTRSGITDLPASFGTPAGTTSSGDSVLEHGVAAMRRDNSAQTRSSTLEPPPTRSSRSASTATMRVAETSHAWGTAPPPPPPSLSSAPEEQEDQALEQPPSRDSQKTCNAPALTTPHSPHHPAAHTLTFKAPISDCDVAQPGIAAACARRKSMEDQQRKKLRGSRSLQHHGRPEVCSAPNSVDSVTATPGTDAASSIATTPSFTCTTSPQGNGTPAKLNSCVSLGASVISLDNSVMGASPGVVAAAAVTTTSESSPATPAAKGELETDARHRSLLRSLERKQVNPFLRSTSILSMRSSSLGRSSLSTAAAAGRSGRGGRGHHRSQPLSFVKVPPLGCGAQGLSFCSLTASGVQAWVEEGAVDAPLDVCAMTLSSLLRKTDSQLRTADSSVCGGSNLLRLIPRSECAAGVGGILRPRSSFCCSHLGLSSRAKHSGSSSLQRTPPPPGPPVNVTSFANNVSFRRTIFVNSSTRSVVGASEGDAASVATTATTMTTTAAHSITRSKARVFPSPVGQSSAYQDEEESEVQRDVMIGFAFAQDATIATRSVSKEMQPSRLRAMGAMLEHPDAPPFAKAAIQRLHMRSPYQLPQTQSHDTHSSPDLLRSVRDDAAAEAPMIVTMTTSVHSCRCMSPCCMAKPQSSSAAPAGADDPRSQEKLSATPLDEGVRTGQSGVSLVPRIGHDRCHLCDVHKYAKQQQQTTTVLLESVKTIKSQRPNALVPRSVVDASRSVAGCLTATEVHLPKVLPVKRPDPRFSIKRLLGL</sequence>
<name>E9AE00_LEIMA</name>
<evidence type="ECO:0000313" key="3">
    <source>
        <dbReference type="Proteomes" id="UP000000542"/>
    </source>
</evidence>
<dbReference type="VEuPathDB" id="TriTrypDB:LMJSD75_290021000"/>
<dbReference type="HOGENOM" id="CLU_321187_0_0_1"/>
<dbReference type="Proteomes" id="UP000000542">
    <property type="component" value="Chromosome 29"/>
</dbReference>
<dbReference type="AlphaFoldDB" id="E9AE00"/>
<dbReference type="KEGG" id="lma:LMJF_29_1410"/>
<feature type="region of interest" description="Disordered" evidence="1">
    <location>
        <begin position="291"/>
        <end position="326"/>
    </location>
</feature>